<dbReference type="SUPFAM" id="SSF53067">
    <property type="entry name" value="Actin-like ATPase domain"/>
    <property type="match status" value="1"/>
</dbReference>
<feature type="binding site" evidence="7">
    <location>
        <begin position="6"/>
        <end position="11"/>
    </location>
    <ligand>
        <name>ATP</name>
        <dbReference type="ChEBI" id="CHEBI:30616"/>
    </ligand>
</feature>
<dbReference type="GO" id="GO:0004340">
    <property type="term" value="F:glucokinase activity"/>
    <property type="evidence" value="ECO:0007669"/>
    <property type="project" value="UniProtKB-UniRule"/>
</dbReference>
<dbReference type="AlphaFoldDB" id="W7QTE8"/>
<dbReference type="GO" id="GO:0005829">
    <property type="term" value="C:cytosol"/>
    <property type="evidence" value="ECO:0007669"/>
    <property type="project" value="TreeGrafter"/>
</dbReference>
<keyword evidence="2 7" id="KW-0808">Transferase</keyword>
<dbReference type="FunFam" id="3.40.367.20:FF:000002">
    <property type="entry name" value="Glucokinase"/>
    <property type="match status" value="1"/>
</dbReference>
<keyword evidence="1 7" id="KW-0963">Cytoplasm</keyword>
<dbReference type="GO" id="GO:0005524">
    <property type="term" value="F:ATP binding"/>
    <property type="evidence" value="ECO:0007669"/>
    <property type="project" value="UniProtKB-UniRule"/>
</dbReference>
<keyword evidence="3 7" id="KW-0547">Nucleotide-binding</keyword>
<evidence type="ECO:0000256" key="4">
    <source>
        <dbReference type="ARBA" id="ARBA00022777"/>
    </source>
</evidence>
<comment type="caution">
    <text evidence="9">The sequence shown here is derived from an EMBL/GenBank/DDBJ whole genome shotgun (WGS) entry which is preliminary data.</text>
</comment>
<comment type="catalytic activity">
    <reaction evidence="7">
        <text>D-glucose + ATP = D-glucose 6-phosphate + ADP + H(+)</text>
        <dbReference type="Rhea" id="RHEA:17825"/>
        <dbReference type="ChEBI" id="CHEBI:4167"/>
        <dbReference type="ChEBI" id="CHEBI:15378"/>
        <dbReference type="ChEBI" id="CHEBI:30616"/>
        <dbReference type="ChEBI" id="CHEBI:61548"/>
        <dbReference type="ChEBI" id="CHEBI:456216"/>
        <dbReference type="EC" id="2.7.1.2"/>
    </reaction>
</comment>
<dbReference type="PANTHER" id="PTHR47690">
    <property type="entry name" value="GLUCOKINASE"/>
    <property type="match status" value="1"/>
</dbReference>
<name>W7QTE8_9ALTE</name>
<evidence type="ECO:0000256" key="7">
    <source>
        <dbReference type="HAMAP-Rule" id="MF_00524"/>
    </source>
</evidence>
<evidence type="ECO:0000256" key="2">
    <source>
        <dbReference type="ARBA" id="ARBA00022679"/>
    </source>
</evidence>
<dbReference type="EC" id="2.7.1.2" evidence="7"/>
<evidence type="ECO:0000256" key="3">
    <source>
        <dbReference type="ARBA" id="ARBA00022741"/>
    </source>
</evidence>
<dbReference type="NCBIfam" id="TIGR00749">
    <property type="entry name" value="glk"/>
    <property type="match status" value="1"/>
</dbReference>
<sequence length="315" mass="33727">MTRLVADIGGTNMRIAQTDGINSIRDIKKYKVTDFASPVDTIKAYIKDTGCAQPTHVCMAIACPVAGDQITMTNHSWSFSIRQSQQELAVEALYVINDFTAVALSVPFLADEQKIQVGGEQPQLDKPIAVYGAGTGLGVAHVVPFADKWVPLPGEGGHVDFATNTDIEAKILAFLADELGHVSAERIISGQGIANIYRALAHINDAEVKSLEPAEVTERALAGQCALCKQALDVFCDTLGSFGGNLALNLLTQGGVYIAGGIVPRFIDYVVQSGFRNRFDAKGRFEKLNKSIPVYIVTEEQPGLLGAAAYIAQNT</sequence>
<dbReference type="GO" id="GO:0006096">
    <property type="term" value="P:glycolytic process"/>
    <property type="evidence" value="ECO:0007669"/>
    <property type="project" value="UniProtKB-UniRule"/>
</dbReference>
<dbReference type="STRING" id="1328313.DS2_01285"/>
<evidence type="ECO:0000313" key="10">
    <source>
        <dbReference type="Proteomes" id="UP000019276"/>
    </source>
</evidence>
<keyword evidence="6 7" id="KW-0324">Glycolysis</keyword>
<dbReference type="EMBL" id="ARZY01000001">
    <property type="protein sequence ID" value="EWH12312.1"/>
    <property type="molecule type" value="Genomic_DNA"/>
</dbReference>
<gene>
    <name evidence="7 9" type="primary">glk</name>
    <name evidence="9" type="ORF">DS2_01285</name>
</gene>
<dbReference type="InterPro" id="IPR003836">
    <property type="entry name" value="Glucokinase"/>
</dbReference>
<comment type="subcellular location">
    <subcellularLocation>
        <location evidence="7">Cytoplasm</location>
    </subcellularLocation>
</comment>
<reference evidence="9 10" key="1">
    <citation type="journal article" date="2014" name="Genome Announc.">
        <title>Draft Genome Sequence of the Agar-Degrading Bacterium Catenovulum sp. Strain DS-2, Isolated from Intestines of Haliotis diversicolor.</title>
        <authorList>
            <person name="Shan D."/>
            <person name="Li X."/>
            <person name="Gu Z."/>
            <person name="Wei G."/>
            <person name="Gao Z."/>
            <person name="Shao Z."/>
        </authorList>
    </citation>
    <scope>NUCLEOTIDE SEQUENCE [LARGE SCALE GENOMIC DNA]</scope>
    <source>
        <strain evidence="9 10">DS-2</strain>
    </source>
</reference>
<evidence type="ECO:0000256" key="8">
    <source>
        <dbReference type="RuleBase" id="RU004046"/>
    </source>
</evidence>
<comment type="similarity">
    <text evidence="7 8">Belongs to the bacterial glucokinase family.</text>
</comment>
<keyword evidence="4 7" id="KW-0418">Kinase</keyword>
<evidence type="ECO:0000256" key="6">
    <source>
        <dbReference type="ARBA" id="ARBA00023152"/>
    </source>
</evidence>
<evidence type="ECO:0000256" key="1">
    <source>
        <dbReference type="ARBA" id="ARBA00022490"/>
    </source>
</evidence>
<dbReference type="HAMAP" id="MF_00524">
    <property type="entry name" value="Glucokinase"/>
    <property type="match status" value="1"/>
</dbReference>
<dbReference type="Gene3D" id="3.30.420.40">
    <property type="match status" value="1"/>
</dbReference>
<dbReference type="eggNOG" id="COG0837">
    <property type="taxonomic scope" value="Bacteria"/>
</dbReference>
<dbReference type="Gene3D" id="3.40.367.20">
    <property type="match status" value="1"/>
</dbReference>
<dbReference type="NCBIfam" id="NF001416">
    <property type="entry name" value="PRK00292.1-3"/>
    <property type="match status" value="1"/>
</dbReference>
<accession>W7QTE8</accession>
<dbReference type="CDD" id="cd24008">
    <property type="entry name" value="ASKHA_NBD_GLK"/>
    <property type="match status" value="1"/>
</dbReference>
<dbReference type="Pfam" id="PF02685">
    <property type="entry name" value="Glucokinase"/>
    <property type="match status" value="1"/>
</dbReference>
<dbReference type="InterPro" id="IPR043129">
    <property type="entry name" value="ATPase_NBD"/>
</dbReference>
<dbReference type="InterPro" id="IPR050201">
    <property type="entry name" value="Bacterial_glucokinase"/>
</dbReference>
<dbReference type="GO" id="GO:0005536">
    <property type="term" value="F:D-glucose binding"/>
    <property type="evidence" value="ECO:0007669"/>
    <property type="project" value="InterPro"/>
</dbReference>
<keyword evidence="5 7" id="KW-0067">ATP-binding</keyword>
<dbReference type="RefSeq" id="WP_035012775.1">
    <property type="nucleotide sequence ID" value="NZ_ARZY01000001.1"/>
</dbReference>
<protein>
    <recommendedName>
        <fullName evidence="7">Glucokinase</fullName>
        <ecNumber evidence="7">2.7.1.2</ecNumber>
    </recommendedName>
    <alternativeName>
        <fullName evidence="7">Glucose kinase</fullName>
    </alternativeName>
</protein>
<evidence type="ECO:0000256" key="5">
    <source>
        <dbReference type="ARBA" id="ARBA00022840"/>
    </source>
</evidence>
<proteinExistence type="inferred from homology"/>
<dbReference type="PATRIC" id="fig|1328313.3.peg.269"/>
<dbReference type="PANTHER" id="PTHR47690:SF1">
    <property type="entry name" value="GLUCOKINASE"/>
    <property type="match status" value="1"/>
</dbReference>
<evidence type="ECO:0000313" key="9">
    <source>
        <dbReference type="EMBL" id="EWH12312.1"/>
    </source>
</evidence>
<dbReference type="Proteomes" id="UP000019276">
    <property type="component" value="Unassembled WGS sequence"/>
</dbReference>
<keyword evidence="10" id="KW-1185">Reference proteome</keyword>
<dbReference type="NCBIfam" id="NF009073">
    <property type="entry name" value="PRK12408.1"/>
    <property type="match status" value="1"/>
</dbReference>
<dbReference type="OrthoDB" id="9800595at2"/>
<organism evidence="9 10">
    <name type="scientific">Catenovulum agarivorans DS-2</name>
    <dbReference type="NCBI Taxonomy" id="1328313"/>
    <lineage>
        <taxon>Bacteria</taxon>
        <taxon>Pseudomonadati</taxon>
        <taxon>Pseudomonadota</taxon>
        <taxon>Gammaproteobacteria</taxon>
        <taxon>Alteromonadales</taxon>
        <taxon>Alteromonadaceae</taxon>
        <taxon>Catenovulum</taxon>
    </lineage>
</organism>